<proteinExistence type="predicted"/>
<name>A0AAV4ASR0_9GAST</name>
<gene>
    <name evidence="2" type="ORF">PoB_003587400</name>
</gene>
<keyword evidence="3" id="KW-1185">Reference proteome</keyword>
<accession>A0AAV4ASR0</accession>
<evidence type="ECO:0000256" key="1">
    <source>
        <dbReference type="SAM" id="MobiDB-lite"/>
    </source>
</evidence>
<comment type="caution">
    <text evidence="2">The sequence shown here is derived from an EMBL/GenBank/DDBJ whole genome shotgun (WGS) entry which is preliminary data.</text>
</comment>
<feature type="region of interest" description="Disordered" evidence="1">
    <location>
        <begin position="69"/>
        <end position="96"/>
    </location>
</feature>
<evidence type="ECO:0000313" key="3">
    <source>
        <dbReference type="Proteomes" id="UP000735302"/>
    </source>
</evidence>
<dbReference type="EMBL" id="BLXT01004061">
    <property type="protein sequence ID" value="GFO09369.1"/>
    <property type="molecule type" value="Genomic_DNA"/>
</dbReference>
<dbReference type="Proteomes" id="UP000735302">
    <property type="component" value="Unassembled WGS sequence"/>
</dbReference>
<protein>
    <submittedName>
        <fullName evidence="2">Uncharacterized protein</fullName>
    </submittedName>
</protein>
<sequence length="96" mass="11163">MSGSSMLYRPFRLKNTMYQARGCSSDIENNCKSPIFGQETACQRDRCRGVIVRESRYNSIHTLIIERKGGKSRRMADERRETMEKKLDRKERGKGA</sequence>
<dbReference type="AlphaFoldDB" id="A0AAV4ASR0"/>
<reference evidence="2 3" key="1">
    <citation type="journal article" date="2021" name="Elife">
        <title>Chloroplast acquisition without the gene transfer in kleptoplastic sea slugs, Plakobranchus ocellatus.</title>
        <authorList>
            <person name="Maeda T."/>
            <person name="Takahashi S."/>
            <person name="Yoshida T."/>
            <person name="Shimamura S."/>
            <person name="Takaki Y."/>
            <person name="Nagai Y."/>
            <person name="Toyoda A."/>
            <person name="Suzuki Y."/>
            <person name="Arimoto A."/>
            <person name="Ishii H."/>
            <person name="Satoh N."/>
            <person name="Nishiyama T."/>
            <person name="Hasebe M."/>
            <person name="Maruyama T."/>
            <person name="Minagawa J."/>
            <person name="Obokata J."/>
            <person name="Shigenobu S."/>
        </authorList>
    </citation>
    <scope>NUCLEOTIDE SEQUENCE [LARGE SCALE GENOMIC DNA]</scope>
</reference>
<organism evidence="2 3">
    <name type="scientific">Plakobranchus ocellatus</name>
    <dbReference type="NCBI Taxonomy" id="259542"/>
    <lineage>
        <taxon>Eukaryota</taxon>
        <taxon>Metazoa</taxon>
        <taxon>Spiralia</taxon>
        <taxon>Lophotrochozoa</taxon>
        <taxon>Mollusca</taxon>
        <taxon>Gastropoda</taxon>
        <taxon>Heterobranchia</taxon>
        <taxon>Euthyneura</taxon>
        <taxon>Panpulmonata</taxon>
        <taxon>Sacoglossa</taxon>
        <taxon>Placobranchoidea</taxon>
        <taxon>Plakobranchidae</taxon>
        <taxon>Plakobranchus</taxon>
    </lineage>
</organism>
<evidence type="ECO:0000313" key="2">
    <source>
        <dbReference type="EMBL" id="GFO09369.1"/>
    </source>
</evidence>